<gene>
    <name evidence="1" type="ORF">V1525DRAFT_419832</name>
</gene>
<name>A0ACC3SZR0_LIPKO</name>
<dbReference type="Proteomes" id="UP001433508">
    <property type="component" value="Unassembled WGS sequence"/>
</dbReference>
<sequence>MQTTPGRADHTTSSSPTFTITIVTSTSYVSPQGSAGSSTSFPKSLIVVFALLIVMMAVGGCFLFRSGGVTKGDEPWNEQISSAMRRWQGLTERFIKKKPREYPTSDDSMEKLERRDGYIVSRISDEQSADDETSDDVRPDIDPVDDSLSNSTSTDVDGLSDKFGETPRANNVWTDTPIPRSQSGSEQSDEETKSLTPPPKISTHALGRQEGYYYVPIAPPHLTGIHHGYYYPLTYINGRPGQTDSSTSMGQHQSLYDQGGIGVGTYNNGYMNGYTANNNNMPTAYGNTGMYGYYHIPPQYYPYQRAYI</sequence>
<evidence type="ECO:0000313" key="1">
    <source>
        <dbReference type="EMBL" id="KAK9237108.1"/>
    </source>
</evidence>
<evidence type="ECO:0000313" key="2">
    <source>
        <dbReference type="Proteomes" id="UP001433508"/>
    </source>
</evidence>
<protein>
    <submittedName>
        <fullName evidence="1">Uncharacterized protein</fullName>
    </submittedName>
</protein>
<comment type="caution">
    <text evidence="1">The sequence shown here is derived from an EMBL/GenBank/DDBJ whole genome shotgun (WGS) entry which is preliminary data.</text>
</comment>
<organism evidence="1 2">
    <name type="scientific">Lipomyces kononenkoae</name>
    <name type="common">Yeast</name>
    <dbReference type="NCBI Taxonomy" id="34357"/>
    <lineage>
        <taxon>Eukaryota</taxon>
        <taxon>Fungi</taxon>
        <taxon>Dikarya</taxon>
        <taxon>Ascomycota</taxon>
        <taxon>Saccharomycotina</taxon>
        <taxon>Lipomycetes</taxon>
        <taxon>Lipomycetales</taxon>
        <taxon>Lipomycetaceae</taxon>
        <taxon>Lipomyces</taxon>
    </lineage>
</organism>
<proteinExistence type="predicted"/>
<dbReference type="EMBL" id="MU971374">
    <property type="protein sequence ID" value="KAK9237108.1"/>
    <property type="molecule type" value="Genomic_DNA"/>
</dbReference>
<reference evidence="2" key="1">
    <citation type="journal article" date="2024" name="Front. Bioeng. Biotechnol.">
        <title>Genome-scale model development and genomic sequencing of the oleaginous clade Lipomyces.</title>
        <authorList>
            <person name="Czajka J.J."/>
            <person name="Han Y."/>
            <person name="Kim J."/>
            <person name="Mondo S.J."/>
            <person name="Hofstad B.A."/>
            <person name="Robles A."/>
            <person name="Haridas S."/>
            <person name="Riley R."/>
            <person name="LaButti K."/>
            <person name="Pangilinan J."/>
            <person name="Andreopoulos W."/>
            <person name="Lipzen A."/>
            <person name="Yan J."/>
            <person name="Wang M."/>
            <person name="Ng V."/>
            <person name="Grigoriev I.V."/>
            <person name="Spatafora J.W."/>
            <person name="Magnuson J.K."/>
            <person name="Baker S.E."/>
            <person name="Pomraning K.R."/>
        </authorList>
    </citation>
    <scope>NUCLEOTIDE SEQUENCE [LARGE SCALE GENOMIC DNA]</scope>
    <source>
        <strain evidence="2">CBS 7786</strain>
    </source>
</reference>
<accession>A0ACC3SZR0</accession>
<keyword evidence="2" id="KW-1185">Reference proteome</keyword>